<keyword evidence="6" id="KW-0732">Signal</keyword>
<reference evidence="12" key="2">
    <citation type="journal article" date="2017" name="Nat. Plants">
        <title>The Aegilops tauschii genome reveals multiple impacts of transposons.</title>
        <authorList>
            <person name="Zhao G."/>
            <person name="Zou C."/>
            <person name="Li K."/>
            <person name="Wang K."/>
            <person name="Li T."/>
            <person name="Gao L."/>
            <person name="Zhang X."/>
            <person name="Wang H."/>
            <person name="Yang Z."/>
            <person name="Liu X."/>
            <person name="Jiang W."/>
            <person name="Mao L."/>
            <person name="Kong X."/>
            <person name="Jiao Y."/>
            <person name="Jia J."/>
        </authorList>
    </citation>
    <scope>NUCLEOTIDE SEQUENCE [LARGE SCALE GENOMIC DNA]</scope>
    <source>
        <strain evidence="12">cv. AL8/78</strain>
    </source>
</reference>
<dbReference type="GO" id="GO:0018279">
    <property type="term" value="P:protein N-linked glycosylation via asparagine"/>
    <property type="evidence" value="ECO:0007669"/>
    <property type="project" value="TreeGrafter"/>
</dbReference>
<dbReference type="GO" id="GO:0008250">
    <property type="term" value="C:oligosaccharyltransferase complex"/>
    <property type="evidence" value="ECO:0007669"/>
    <property type="project" value="UniProtKB-UniRule"/>
</dbReference>
<dbReference type="EnsemblPlants" id="AET4Gv20763100.3">
    <property type="protein sequence ID" value="AET4Gv20763100.3"/>
    <property type="gene ID" value="AET4Gv20763100"/>
</dbReference>
<keyword evidence="12" id="KW-1185">Reference proteome</keyword>
<evidence type="ECO:0000313" key="12">
    <source>
        <dbReference type="Proteomes" id="UP000015105"/>
    </source>
</evidence>
<dbReference type="PANTHER" id="PTHR21049">
    <property type="entry name" value="RIBOPHORIN I"/>
    <property type="match status" value="1"/>
</dbReference>
<keyword evidence="5" id="KW-0812">Transmembrane</keyword>
<reference evidence="12" key="1">
    <citation type="journal article" date="2014" name="Science">
        <title>Ancient hybridizations among the ancestral genomes of bread wheat.</title>
        <authorList>
            <consortium name="International Wheat Genome Sequencing Consortium,"/>
            <person name="Marcussen T."/>
            <person name="Sandve S.R."/>
            <person name="Heier L."/>
            <person name="Spannagl M."/>
            <person name="Pfeifer M."/>
            <person name="Jakobsen K.S."/>
            <person name="Wulff B.B."/>
            <person name="Steuernagel B."/>
            <person name="Mayer K.F."/>
            <person name="Olsen O.A."/>
        </authorList>
    </citation>
    <scope>NUCLEOTIDE SEQUENCE [LARGE SCALE GENOMIC DNA]</scope>
    <source>
        <strain evidence="12">cv. AL8/78</strain>
    </source>
</reference>
<dbReference type="UniPathway" id="UPA00378"/>
<keyword evidence="7 10" id="KW-0256">Endoplasmic reticulum</keyword>
<keyword evidence="9" id="KW-0472">Membrane</keyword>
<evidence type="ECO:0000313" key="11">
    <source>
        <dbReference type="EnsemblPlants" id="AET4Gv20763100.3"/>
    </source>
</evidence>
<sequence>SLSCSGPTPSRRETNARDAIWPPSMATPLRLAALLLVLVAAFASAARADLVVSRADRKVDLTSHIVRVLTSLKVENAGSEPVSKVLLAFPNIQAKNLAAIRAFGTEGKVKGLSSVLPIEVVEPSGVPPELTFFSASLHKPLQKGKILHLDVLTVFTHFLQPFPEEITQADSQLVVFQDSSHYLSPYPVKVQTLSIRLPGGRVESYTKYGNTKLVDSELKYGPYEDVPPFSYNPIIVHFENNNPFAVAKELIREIEISHWGNVQITEHYNIVHGGARLKGEFSRLDYQSRPYARGVSSFRHLIARLPARAHSIYYRDEIGNISTSHLWSDSKKVLLLFISFVMAKFPNKSATHVC</sequence>
<dbReference type="PANTHER" id="PTHR21049:SF0">
    <property type="entry name" value="DOLICHYL-DIPHOSPHOOLIGOSACCHARIDE--PROTEIN GLYCOSYLTRANSFERASE SUBUNIT 1"/>
    <property type="match status" value="1"/>
</dbReference>
<comment type="subunit">
    <text evidence="10">Component of the oligosaccharyltransferase (OST) complex.</text>
</comment>
<evidence type="ECO:0000256" key="5">
    <source>
        <dbReference type="ARBA" id="ARBA00022692"/>
    </source>
</evidence>
<reference evidence="11" key="4">
    <citation type="submission" date="2019-03" db="UniProtKB">
        <authorList>
            <consortium name="EnsemblPlants"/>
        </authorList>
    </citation>
    <scope>IDENTIFICATION</scope>
</reference>
<comment type="similarity">
    <text evidence="4 10">Belongs to the OST1 family.</text>
</comment>
<dbReference type="Proteomes" id="UP000015105">
    <property type="component" value="Chromosome 4D"/>
</dbReference>
<name>A0A453J2G8_AEGTS</name>
<comment type="function">
    <text evidence="1 10">Subunit of the oligosaccharyl transferase (OST) complex that catalyzes the initial transfer of a defined glycan (Glc(3)Man(9)GlcNAc(2) in eukaryotes) from the lipid carrier dolichol-pyrophosphate to an asparagine residue within an Asn-X-Ser/Thr consensus motif in nascent polypeptide chains, the first step in protein N-glycosylation. N-glycosylation occurs cotranslationally and the complex associates with the Sec61 complex at the channel-forming translocon complex that mediates protein translocation across the endoplasmic reticulum (ER). All subunits are required for a maximal enzyme activity.</text>
</comment>
<proteinExistence type="inferred from homology"/>
<organism evidence="11 12">
    <name type="scientific">Aegilops tauschii subsp. strangulata</name>
    <name type="common">Goatgrass</name>
    <dbReference type="NCBI Taxonomy" id="200361"/>
    <lineage>
        <taxon>Eukaryota</taxon>
        <taxon>Viridiplantae</taxon>
        <taxon>Streptophyta</taxon>
        <taxon>Embryophyta</taxon>
        <taxon>Tracheophyta</taxon>
        <taxon>Spermatophyta</taxon>
        <taxon>Magnoliopsida</taxon>
        <taxon>Liliopsida</taxon>
        <taxon>Poales</taxon>
        <taxon>Poaceae</taxon>
        <taxon>BOP clade</taxon>
        <taxon>Pooideae</taxon>
        <taxon>Triticodae</taxon>
        <taxon>Triticeae</taxon>
        <taxon>Triticinae</taxon>
        <taxon>Aegilops</taxon>
    </lineage>
</organism>
<accession>A0A453J2G8</accession>
<reference evidence="11" key="3">
    <citation type="journal article" date="2017" name="Nature">
        <title>Genome sequence of the progenitor of the wheat D genome Aegilops tauschii.</title>
        <authorList>
            <person name="Luo M.C."/>
            <person name="Gu Y.Q."/>
            <person name="Puiu D."/>
            <person name="Wang H."/>
            <person name="Twardziok S.O."/>
            <person name="Deal K.R."/>
            <person name="Huo N."/>
            <person name="Zhu T."/>
            <person name="Wang L."/>
            <person name="Wang Y."/>
            <person name="McGuire P.E."/>
            <person name="Liu S."/>
            <person name="Long H."/>
            <person name="Ramasamy R.K."/>
            <person name="Rodriguez J.C."/>
            <person name="Van S.L."/>
            <person name="Yuan L."/>
            <person name="Wang Z."/>
            <person name="Xia Z."/>
            <person name="Xiao L."/>
            <person name="Anderson O.D."/>
            <person name="Ouyang S."/>
            <person name="Liang Y."/>
            <person name="Zimin A.V."/>
            <person name="Pertea G."/>
            <person name="Qi P."/>
            <person name="Bennetzen J.L."/>
            <person name="Dai X."/>
            <person name="Dawson M.W."/>
            <person name="Muller H.G."/>
            <person name="Kugler K."/>
            <person name="Rivarola-Duarte L."/>
            <person name="Spannagl M."/>
            <person name="Mayer K.F.X."/>
            <person name="Lu F.H."/>
            <person name="Bevan M.W."/>
            <person name="Leroy P."/>
            <person name="Li P."/>
            <person name="You F.M."/>
            <person name="Sun Q."/>
            <person name="Liu Z."/>
            <person name="Lyons E."/>
            <person name="Wicker T."/>
            <person name="Salzberg S.L."/>
            <person name="Devos K.M."/>
            <person name="Dvorak J."/>
        </authorList>
    </citation>
    <scope>NUCLEOTIDE SEQUENCE [LARGE SCALE GENOMIC DNA]</scope>
    <source>
        <strain evidence="11">cv. AL8/78</strain>
    </source>
</reference>
<dbReference type="InterPro" id="IPR007676">
    <property type="entry name" value="Ribophorin_I"/>
</dbReference>
<keyword evidence="8" id="KW-1133">Transmembrane helix</keyword>
<reference evidence="11" key="5">
    <citation type="journal article" date="2021" name="G3 (Bethesda)">
        <title>Aegilops tauschii genome assembly Aet v5.0 features greater sequence contiguity and improved annotation.</title>
        <authorList>
            <person name="Wang L."/>
            <person name="Zhu T."/>
            <person name="Rodriguez J.C."/>
            <person name="Deal K.R."/>
            <person name="Dubcovsky J."/>
            <person name="McGuire P.E."/>
            <person name="Lux T."/>
            <person name="Spannagl M."/>
            <person name="Mayer K.F.X."/>
            <person name="Baldrich P."/>
            <person name="Meyers B.C."/>
            <person name="Huo N."/>
            <person name="Gu Y.Q."/>
            <person name="Zhou H."/>
            <person name="Devos K.M."/>
            <person name="Bennetzen J.L."/>
            <person name="Unver T."/>
            <person name="Budak H."/>
            <person name="Gulick P.J."/>
            <person name="Galiba G."/>
            <person name="Kalapos B."/>
            <person name="Nelson D.R."/>
            <person name="Li P."/>
            <person name="You F.M."/>
            <person name="Luo M.C."/>
            <person name="Dvorak J."/>
        </authorList>
    </citation>
    <scope>NUCLEOTIDE SEQUENCE [LARGE SCALE GENOMIC DNA]</scope>
    <source>
        <strain evidence="11">cv. AL8/78</strain>
    </source>
</reference>
<protein>
    <recommendedName>
        <fullName evidence="10">Dolichyl-diphosphooligosaccharide--protein glycosyltransferase subunit 1</fullName>
    </recommendedName>
</protein>
<evidence type="ECO:0000256" key="7">
    <source>
        <dbReference type="ARBA" id="ARBA00022824"/>
    </source>
</evidence>
<dbReference type="Pfam" id="PF04597">
    <property type="entry name" value="Ribophorin_I"/>
    <property type="match status" value="1"/>
</dbReference>
<comment type="pathway">
    <text evidence="3 10">Protein modification; protein glycosylation.</text>
</comment>
<evidence type="ECO:0000256" key="6">
    <source>
        <dbReference type="ARBA" id="ARBA00022729"/>
    </source>
</evidence>
<evidence type="ECO:0000256" key="10">
    <source>
        <dbReference type="RuleBase" id="RU361143"/>
    </source>
</evidence>
<dbReference type="AlphaFoldDB" id="A0A453J2G8"/>
<evidence type="ECO:0000256" key="3">
    <source>
        <dbReference type="ARBA" id="ARBA00004922"/>
    </source>
</evidence>
<evidence type="ECO:0000256" key="4">
    <source>
        <dbReference type="ARBA" id="ARBA00008905"/>
    </source>
</evidence>
<evidence type="ECO:0000256" key="1">
    <source>
        <dbReference type="ARBA" id="ARBA00002791"/>
    </source>
</evidence>
<dbReference type="Gramene" id="AET4Gv20763100.3">
    <property type="protein sequence ID" value="AET4Gv20763100.3"/>
    <property type="gene ID" value="AET4Gv20763100"/>
</dbReference>
<evidence type="ECO:0000256" key="8">
    <source>
        <dbReference type="ARBA" id="ARBA00022989"/>
    </source>
</evidence>
<comment type="subcellular location">
    <subcellularLocation>
        <location evidence="2 10">Endoplasmic reticulum membrane</location>
        <topology evidence="2 10">Single-pass type I membrane protein</topology>
    </subcellularLocation>
</comment>
<evidence type="ECO:0000256" key="9">
    <source>
        <dbReference type="ARBA" id="ARBA00023136"/>
    </source>
</evidence>
<evidence type="ECO:0000256" key="2">
    <source>
        <dbReference type="ARBA" id="ARBA00004115"/>
    </source>
</evidence>